<dbReference type="PROSITE" id="PS50847">
    <property type="entry name" value="GRAM_POS_ANCHORING"/>
    <property type="match status" value="1"/>
</dbReference>
<proteinExistence type="predicted"/>
<name>A0A430ATV8_9ENTE</name>
<sequence length="318" mass="34578">MTTILRTIILGSMLAMTALPAQTTVQAEEKTATSNTVQILTTNETNQTNEVQETDSAIPEPSIDSESKEPAETAEKPEEVVAAIEEDTGIKSGNAEGMSDAASIRNVLLNDQFGIDKAELDAYSDEQLENAMTLFDRYNRDFYGMDPGGYVRVLQALYNDQTLSWEKISGQLAFNPEEMSYKDLIDNIDALQAYLAALYPESSSAIGVKKLTNDALTEALTYLDETVKGEMLNWPGKIARISRVASDGIPVPTENSGQTDAKETGTTTTTTTEKQQTASDKKGKLPQAGENRNIWLVGLGGIIIIGVAAYFVMKKKKP</sequence>
<evidence type="ECO:0000313" key="9">
    <source>
        <dbReference type="EMBL" id="RSU11485.1"/>
    </source>
</evidence>
<dbReference type="NCBIfam" id="TIGR01167">
    <property type="entry name" value="LPXTG_anchor"/>
    <property type="match status" value="1"/>
</dbReference>
<comment type="caution">
    <text evidence="9">The sequence shown here is derived from an EMBL/GenBank/DDBJ whole genome shotgun (WGS) entry which is preliminary data.</text>
</comment>
<keyword evidence="6" id="KW-0812">Transmembrane</keyword>
<evidence type="ECO:0000256" key="5">
    <source>
        <dbReference type="SAM" id="MobiDB-lite"/>
    </source>
</evidence>
<feature type="compositionally biased region" description="Low complexity" evidence="5">
    <location>
        <begin position="42"/>
        <end position="51"/>
    </location>
</feature>
<keyword evidence="6" id="KW-0472">Membrane</keyword>
<feature type="region of interest" description="Disordered" evidence="5">
    <location>
        <begin position="42"/>
        <end position="77"/>
    </location>
</feature>
<evidence type="ECO:0000256" key="7">
    <source>
        <dbReference type="SAM" id="SignalP"/>
    </source>
</evidence>
<dbReference type="Pfam" id="PF00746">
    <property type="entry name" value="Gram_pos_anchor"/>
    <property type="match status" value="1"/>
</dbReference>
<protein>
    <recommendedName>
        <fullName evidence="8">Gram-positive cocci surface proteins LPxTG domain-containing protein</fullName>
    </recommendedName>
</protein>
<keyword evidence="4" id="KW-0572">Peptidoglycan-anchor</keyword>
<dbReference type="Proteomes" id="UP000286773">
    <property type="component" value="Unassembled WGS sequence"/>
</dbReference>
<keyword evidence="1" id="KW-0134">Cell wall</keyword>
<dbReference type="RefSeq" id="WP_126813849.1">
    <property type="nucleotide sequence ID" value="NZ_NGKC01000008.1"/>
</dbReference>
<feature type="compositionally biased region" description="Basic and acidic residues" evidence="5">
    <location>
        <begin position="65"/>
        <end position="77"/>
    </location>
</feature>
<dbReference type="OrthoDB" id="2194558at2"/>
<evidence type="ECO:0000256" key="3">
    <source>
        <dbReference type="ARBA" id="ARBA00022729"/>
    </source>
</evidence>
<feature type="compositionally biased region" description="Low complexity" evidence="5">
    <location>
        <begin position="264"/>
        <end position="278"/>
    </location>
</feature>
<feature type="signal peptide" evidence="7">
    <location>
        <begin position="1"/>
        <end position="27"/>
    </location>
</feature>
<feature type="chain" id="PRO_5019423476" description="Gram-positive cocci surface proteins LPxTG domain-containing protein" evidence="7">
    <location>
        <begin position="28"/>
        <end position="318"/>
    </location>
</feature>
<evidence type="ECO:0000256" key="4">
    <source>
        <dbReference type="ARBA" id="ARBA00023088"/>
    </source>
</evidence>
<accession>A0A430ATV8</accession>
<keyword evidence="2" id="KW-0964">Secreted</keyword>
<reference evidence="9 10" key="1">
    <citation type="submission" date="2017-05" db="EMBL/GenBank/DDBJ databases">
        <title>Vagococcus spp. assemblies.</title>
        <authorList>
            <person name="Gulvik C.A."/>
        </authorList>
    </citation>
    <scope>NUCLEOTIDE SEQUENCE [LARGE SCALE GENOMIC DNA]</scope>
    <source>
        <strain evidence="9 10">LMG 24798</strain>
    </source>
</reference>
<evidence type="ECO:0000256" key="6">
    <source>
        <dbReference type="SAM" id="Phobius"/>
    </source>
</evidence>
<evidence type="ECO:0000313" key="10">
    <source>
        <dbReference type="Proteomes" id="UP000286773"/>
    </source>
</evidence>
<keyword evidence="10" id="KW-1185">Reference proteome</keyword>
<dbReference type="InterPro" id="IPR019931">
    <property type="entry name" value="LPXTG_anchor"/>
</dbReference>
<keyword evidence="3 7" id="KW-0732">Signal</keyword>
<feature type="region of interest" description="Disordered" evidence="5">
    <location>
        <begin position="249"/>
        <end position="285"/>
    </location>
</feature>
<feature type="domain" description="Gram-positive cocci surface proteins LPxTG" evidence="8">
    <location>
        <begin position="285"/>
        <end position="318"/>
    </location>
</feature>
<feature type="transmembrane region" description="Helical" evidence="6">
    <location>
        <begin position="294"/>
        <end position="313"/>
    </location>
</feature>
<keyword evidence="6" id="KW-1133">Transmembrane helix</keyword>
<evidence type="ECO:0000256" key="1">
    <source>
        <dbReference type="ARBA" id="ARBA00022512"/>
    </source>
</evidence>
<evidence type="ECO:0000256" key="2">
    <source>
        <dbReference type="ARBA" id="ARBA00022525"/>
    </source>
</evidence>
<dbReference type="EMBL" id="NGKC01000008">
    <property type="protein sequence ID" value="RSU11485.1"/>
    <property type="molecule type" value="Genomic_DNA"/>
</dbReference>
<gene>
    <name evidence="9" type="ORF">CBF27_08300</name>
</gene>
<organism evidence="9 10">
    <name type="scientific">Vagococcus acidifermentans</name>
    <dbReference type="NCBI Taxonomy" id="564710"/>
    <lineage>
        <taxon>Bacteria</taxon>
        <taxon>Bacillati</taxon>
        <taxon>Bacillota</taxon>
        <taxon>Bacilli</taxon>
        <taxon>Lactobacillales</taxon>
        <taxon>Enterococcaceae</taxon>
        <taxon>Vagococcus</taxon>
    </lineage>
</organism>
<evidence type="ECO:0000259" key="8">
    <source>
        <dbReference type="PROSITE" id="PS50847"/>
    </source>
</evidence>
<dbReference type="AlphaFoldDB" id="A0A430ATV8"/>